<evidence type="ECO:0000256" key="8">
    <source>
        <dbReference type="ARBA" id="ARBA00022982"/>
    </source>
</evidence>
<evidence type="ECO:0000256" key="5">
    <source>
        <dbReference type="ARBA" id="ARBA00022792"/>
    </source>
</evidence>
<dbReference type="InterPro" id="IPR037099">
    <property type="entry name" value="Fum_R/Succ_DH_flav-like_C_sf"/>
</dbReference>
<comment type="pathway">
    <text evidence="16">Carbohydrate metabolism; tricarboxylic acid cycle; fumarate from succinate (eukaryal route): step 1/1.</text>
</comment>
<dbReference type="SUPFAM" id="SSF56425">
    <property type="entry name" value="Succinate dehydrogenase/fumarate reductase flavoprotein, catalytic domain"/>
    <property type="match status" value="1"/>
</dbReference>
<dbReference type="Gene3D" id="4.10.80.40">
    <property type="entry name" value="succinate dehydrogenase protein domain"/>
    <property type="match status" value="1"/>
</dbReference>
<feature type="modified residue" description="Tele-8alpha-FAD histidine" evidence="15">
    <location>
        <position position="87"/>
    </location>
</feature>
<dbReference type="NCBIfam" id="TIGR01816">
    <property type="entry name" value="sdhA_forward"/>
    <property type="match status" value="1"/>
</dbReference>
<evidence type="ECO:0000256" key="14">
    <source>
        <dbReference type="PIRSR" id="PIRSR611281-3"/>
    </source>
</evidence>
<dbReference type="InterPro" id="IPR027477">
    <property type="entry name" value="Succ_DH/fumarate_Rdtase_cat_sf"/>
</dbReference>
<accession>A0AAR5PB47</accession>
<reference evidence="19" key="2">
    <citation type="submission" date="2024-08" db="UniProtKB">
        <authorList>
            <consortium name="EnsemblMetazoa"/>
        </authorList>
    </citation>
    <scope>IDENTIFICATION</scope>
</reference>
<evidence type="ECO:0000256" key="7">
    <source>
        <dbReference type="ARBA" id="ARBA00022946"/>
    </source>
</evidence>
<protein>
    <recommendedName>
        <fullName evidence="16">Succinate dehydrogenase [ubiquinone] flavoprotein subunit, mitochondrial</fullName>
        <ecNumber evidence="16">1.3.5.1</ecNumber>
    </recommendedName>
</protein>
<dbReference type="GO" id="GO:0050660">
    <property type="term" value="F:flavin adenine dinucleotide binding"/>
    <property type="evidence" value="ECO:0007669"/>
    <property type="project" value="InterPro"/>
</dbReference>
<dbReference type="InterPro" id="IPR036188">
    <property type="entry name" value="FAD/NAD-bd_sf"/>
</dbReference>
<evidence type="ECO:0000256" key="3">
    <source>
        <dbReference type="ARBA" id="ARBA00022448"/>
    </source>
</evidence>
<dbReference type="GO" id="GO:0008177">
    <property type="term" value="F:succinate dehydrogenase (quinone) activity"/>
    <property type="evidence" value="ECO:0007669"/>
    <property type="project" value="UniProtKB-EC"/>
</dbReference>
<comment type="cofactor">
    <cofactor evidence="14">
        <name>FAD</name>
        <dbReference type="ChEBI" id="CHEBI:57692"/>
    </cofactor>
    <text evidence="14">Flavinylated by SdhE, about 5% flavinylation occurs in the absence of SdhE.</text>
</comment>
<dbReference type="InterPro" id="IPR003952">
    <property type="entry name" value="FRD_SDH_FAD_BS"/>
</dbReference>
<keyword evidence="4 14" id="KW-0285">Flavoprotein</keyword>
<proteinExistence type="inferred from homology"/>
<dbReference type="InterPro" id="IPR030664">
    <property type="entry name" value="SdhA/FrdA/AprA"/>
</dbReference>
<keyword evidence="20" id="KW-1185">Reference proteome</keyword>
<feature type="binding site" evidence="13">
    <location>
        <position position="395"/>
    </location>
    <ligand>
        <name>substrate</name>
    </ligand>
</feature>
<evidence type="ECO:0000256" key="16">
    <source>
        <dbReference type="RuleBase" id="RU362051"/>
    </source>
</evidence>
<dbReference type="FunFam" id="3.90.700.10:FF:000001">
    <property type="entry name" value="Mitochondrial succinate dehydrogenase flavoprotein subunit"/>
    <property type="match status" value="1"/>
</dbReference>
<dbReference type="EnsemblMetazoa" id="XM_019902731.1">
    <property type="protein sequence ID" value="XP_019758290.1"/>
    <property type="gene ID" value="LOC109536492"/>
</dbReference>
<dbReference type="KEGG" id="dpa:109536492"/>
<dbReference type="Pfam" id="PF02910">
    <property type="entry name" value="Succ_DH_flav_C"/>
    <property type="match status" value="1"/>
</dbReference>
<reference evidence="20" key="1">
    <citation type="journal article" date="2013" name="Genome Biol.">
        <title>Draft genome of the mountain pine beetle, Dendroctonus ponderosae Hopkins, a major forest pest.</title>
        <authorList>
            <person name="Keeling C.I."/>
            <person name="Yuen M.M."/>
            <person name="Liao N.Y."/>
            <person name="Docking T.R."/>
            <person name="Chan S.K."/>
            <person name="Taylor G.A."/>
            <person name="Palmquist D.L."/>
            <person name="Jackman S.D."/>
            <person name="Nguyen A."/>
            <person name="Li M."/>
            <person name="Henderson H."/>
            <person name="Janes J.K."/>
            <person name="Zhao Y."/>
            <person name="Pandoh P."/>
            <person name="Moore R."/>
            <person name="Sperling F.A."/>
            <person name="Huber D.P."/>
            <person name="Birol I."/>
            <person name="Jones S.J."/>
            <person name="Bohlmann J."/>
        </authorList>
    </citation>
    <scope>NUCLEOTIDE SEQUENCE</scope>
</reference>
<dbReference type="GO" id="GO:0006099">
    <property type="term" value="P:tricarboxylic acid cycle"/>
    <property type="evidence" value="ECO:0007669"/>
    <property type="project" value="UniProtKB-KW"/>
</dbReference>
<dbReference type="PANTHER" id="PTHR11632:SF51">
    <property type="entry name" value="SUCCINATE DEHYDROGENASE [UBIQUINONE] FLAVOPROTEIN SUBUNIT, MITOCHONDRIAL"/>
    <property type="match status" value="1"/>
</dbReference>
<dbReference type="SUPFAM" id="SSF51905">
    <property type="entry name" value="FAD/NAD(P)-binding domain"/>
    <property type="match status" value="1"/>
</dbReference>
<feature type="active site" description="Proton acceptor" evidence="12">
    <location>
        <position position="328"/>
    </location>
</feature>
<feature type="binding site" evidence="14">
    <location>
        <begin position="56"/>
        <end position="61"/>
    </location>
    <ligand>
        <name>FAD</name>
        <dbReference type="ChEBI" id="CHEBI:57692"/>
    </ligand>
</feature>
<keyword evidence="8 16" id="KW-0249">Electron transport</keyword>
<comment type="catalytic activity">
    <reaction evidence="16">
        <text>a quinone + succinate = fumarate + a quinol</text>
        <dbReference type="Rhea" id="RHEA:40523"/>
        <dbReference type="ChEBI" id="CHEBI:24646"/>
        <dbReference type="ChEBI" id="CHEBI:29806"/>
        <dbReference type="ChEBI" id="CHEBI:30031"/>
        <dbReference type="ChEBI" id="CHEBI:132124"/>
        <dbReference type="EC" id="1.3.5.1"/>
    </reaction>
</comment>
<evidence type="ECO:0000256" key="4">
    <source>
        <dbReference type="ARBA" id="ARBA00022630"/>
    </source>
</evidence>
<dbReference type="PIRSF" id="PIRSF000171">
    <property type="entry name" value="SDHA_APRA_LASPO"/>
    <property type="match status" value="1"/>
</dbReference>
<evidence type="ECO:0000256" key="6">
    <source>
        <dbReference type="ARBA" id="ARBA00022827"/>
    </source>
</evidence>
<evidence type="ECO:0000256" key="9">
    <source>
        <dbReference type="ARBA" id="ARBA00023002"/>
    </source>
</evidence>
<keyword evidence="3 16" id="KW-0813">Transport</keyword>
<feature type="domain" description="FAD-dependent oxidoreductase 2 FAD-binding" evidence="17">
    <location>
        <begin position="51"/>
        <end position="446"/>
    </location>
</feature>
<dbReference type="GO" id="GO:0006121">
    <property type="term" value="P:mitochondrial electron transport, succinate to ubiquinone"/>
    <property type="evidence" value="ECO:0007669"/>
    <property type="project" value="TreeGrafter"/>
</dbReference>
<name>A0AAR5PB47_DENPD</name>
<keyword evidence="5" id="KW-0999">Mitochondrion inner membrane</keyword>
<feature type="domain" description="Fumarate reductase/succinate dehydrogenase flavoprotein-like C-terminal" evidence="18">
    <location>
        <begin position="500"/>
        <end position="652"/>
    </location>
</feature>
<evidence type="ECO:0000256" key="13">
    <source>
        <dbReference type="PIRSR" id="PIRSR611281-2"/>
    </source>
</evidence>
<dbReference type="InterPro" id="IPR015939">
    <property type="entry name" value="Fum_Rdtase/Succ_DH_flav-like_C"/>
</dbReference>
<evidence type="ECO:0000313" key="19">
    <source>
        <dbReference type="EnsemblMetazoa" id="XP_019758290.1"/>
    </source>
</evidence>
<dbReference type="GO" id="GO:0009055">
    <property type="term" value="F:electron transfer activity"/>
    <property type="evidence" value="ECO:0007669"/>
    <property type="project" value="TreeGrafter"/>
</dbReference>
<dbReference type="FunFam" id="1.20.58.100:FF:000001">
    <property type="entry name" value="Succinate dehydrogenase flavoprotein subunit (SdhA)"/>
    <property type="match status" value="1"/>
</dbReference>
<comment type="similarity">
    <text evidence="2 16">Belongs to the FAD-dependent oxidoreductase 2 family. FRD/SDH subfamily.</text>
</comment>
<comment type="subcellular location">
    <subcellularLocation>
        <location evidence="1 16">Mitochondrion inner membrane</location>
        <topology evidence="1 16">Peripheral membrane protein</topology>
        <orientation evidence="1 16">Matrix side</orientation>
    </subcellularLocation>
</comment>
<dbReference type="Pfam" id="PF00890">
    <property type="entry name" value="FAD_binding_2"/>
    <property type="match status" value="1"/>
</dbReference>
<sequence>MMKLRKHFHKSLAILQTPLRKRYSTQRLSAKCIKGSGDISQKYPIVNHQYDCIVVGAGGAGLRASFGLVMNGFKTACITKLFPTRSHTVAAQGGINAALSNLEDDYWVWHHYDTVKGSDWIGDQNAIHYMTKEAPTCIQELENWGMPFSRTKDGRIYQRAFGGQTLQFGDGGQAHRTCAAADATGHYMLHTLYGQACRHNVEFFIEYFVLDLLMADDECRGVLAWSLEDGCIHKFWAKNTVIATGGFERAYFSCTAAHTSTGDGTAMITRTGLPLQDLEFIQFHPTGVYGVGVLITEGARGEGGFLTNGQGERFMERHAPKAKDLASRDVVARAMTVEIMEGRGCGPNKDYINLQLHHLPKETIERQLPGIRQSAFTFAAVDILREPIPVIPTVHYTMGGIPTNYKGQVMTQVAPGKDQLVRGLYACGECSSVGVHGANRLGANSLLETVVFGKAVAESITATDCPGAAVRTDDSIGGEALQNFDRMRYSKGKHTVGQLRLQLQKHMQKYAAVFRTEATLSEGVCRVAELYKEIDNVQMHDHGMIWNTNLVEYCELKNLFINALQAIMAMEARTESRGAHARDDCKIRVDEYDYSKPVRNQRKRPFEEHWRKHTLSWMDAETGEVCLTYRAVNDCTLDERECPSIPPKIRAY</sequence>
<dbReference type="AlphaFoldDB" id="A0AAR5PB47"/>
<feature type="binding site" evidence="13">
    <location>
        <position position="440"/>
    </location>
    <ligand>
        <name>substrate</name>
    </ligand>
</feature>
<keyword evidence="10" id="KW-0496">Mitochondrion</keyword>
<keyword evidence="6 14" id="KW-0274">FAD</keyword>
<feature type="binding site" evidence="14">
    <location>
        <begin position="79"/>
        <end position="94"/>
    </location>
    <ligand>
        <name>FAD</name>
        <dbReference type="ChEBI" id="CHEBI:57692"/>
    </ligand>
</feature>
<feature type="binding site" evidence="14">
    <location>
        <position position="263"/>
    </location>
    <ligand>
        <name>FAD</name>
        <dbReference type="ChEBI" id="CHEBI:57692"/>
    </ligand>
</feature>
<evidence type="ECO:0000256" key="11">
    <source>
        <dbReference type="ARBA" id="ARBA00023136"/>
    </source>
</evidence>
<evidence type="ECO:0000256" key="15">
    <source>
        <dbReference type="PIRSR" id="PIRSR611281-4"/>
    </source>
</evidence>
<feature type="binding site" evidence="13">
    <location>
        <position position="296"/>
    </location>
    <ligand>
        <name>substrate</name>
    </ligand>
</feature>
<dbReference type="RefSeq" id="XP_019758290.1">
    <property type="nucleotide sequence ID" value="XM_019902731.2"/>
</dbReference>
<feature type="binding site" evidence="14">
    <location>
        <begin position="445"/>
        <end position="446"/>
    </location>
    <ligand>
        <name>FAD</name>
        <dbReference type="ChEBI" id="CHEBI:57692"/>
    </ligand>
</feature>
<evidence type="ECO:0000259" key="18">
    <source>
        <dbReference type="Pfam" id="PF02910"/>
    </source>
</evidence>
<dbReference type="SUPFAM" id="SSF46977">
    <property type="entry name" value="Succinate dehydrogenase/fumarate reductase flavoprotein C-terminal domain"/>
    <property type="match status" value="1"/>
</dbReference>
<evidence type="ECO:0000256" key="10">
    <source>
        <dbReference type="ARBA" id="ARBA00023128"/>
    </source>
</evidence>
<dbReference type="Proteomes" id="UP000019118">
    <property type="component" value="Unassembled WGS sequence"/>
</dbReference>
<evidence type="ECO:0000313" key="20">
    <source>
        <dbReference type="Proteomes" id="UP000019118"/>
    </source>
</evidence>
<dbReference type="InterPro" id="IPR011281">
    <property type="entry name" value="Succ_DH_flav_su_fwd"/>
</dbReference>
<keyword evidence="9 16" id="KW-0560">Oxidoreductase</keyword>
<keyword evidence="16" id="KW-0816">Tricarboxylic acid cycle</keyword>
<evidence type="ECO:0000256" key="12">
    <source>
        <dbReference type="PIRSR" id="PIRSR000171-1"/>
    </source>
</evidence>
<dbReference type="PANTHER" id="PTHR11632">
    <property type="entry name" value="SUCCINATE DEHYDROGENASE 2 FLAVOPROTEIN SUBUNIT"/>
    <property type="match status" value="1"/>
</dbReference>
<dbReference type="EC" id="1.3.5.1" evidence="16"/>
<dbReference type="GeneID" id="109536492"/>
<dbReference type="InterPro" id="IPR003953">
    <property type="entry name" value="FAD-dep_OxRdtase_2_FAD-bd"/>
</dbReference>
<feature type="binding site" evidence="13">
    <location>
        <position position="284"/>
    </location>
    <ligand>
        <name>substrate</name>
    </ligand>
</feature>
<dbReference type="Gene3D" id="3.90.700.10">
    <property type="entry name" value="Succinate dehydrogenase/fumarate reductase flavoprotein, catalytic domain"/>
    <property type="match status" value="1"/>
</dbReference>
<evidence type="ECO:0000259" key="17">
    <source>
        <dbReference type="Pfam" id="PF00890"/>
    </source>
</evidence>
<dbReference type="Gene3D" id="3.50.50.60">
    <property type="entry name" value="FAD/NAD(P)-binding domain"/>
    <property type="match status" value="1"/>
</dbReference>
<comment type="function">
    <text evidence="16">Flavoprotein (FP) subunit of succinate dehydrogenase (SDH) that is involved in complex II of the mitochondrial electron transport chain and is responsible for transferring electrons from succinate to ubiquinone (coenzyme Q).</text>
</comment>
<dbReference type="FunFam" id="4.10.80.40:FF:000004">
    <property type="entry name" value="Succinate dehydrogenase [ubiquinone] flavoprotein subunit, mitochondrial"/>
    <property type="match status" value="1"/>
</dbReference>
<dbReference type="PROSITE" id="PS00504">
    <property type="entry name" value="FRD_SDH_FAD_BINDING"/>
    <property type="match status" value="1"/>
</dbReference>
<organism evidence="19 20">
    <name type="scientific">Dendroctonus ponderosae</name>
    <name type="common">Mountain pine beetle</name>
    <dbReference type="NCBI Taxonomy" id="77166"/>
    <lineage>
        <taxon>Eukaryota</taxon>
        <taxon>Metazoa</taxon>
        <taxon>Ecdysozoa</taxon>
        <taxon>Arthropoda</taxon>
        <taxon>Hexapoda</taxon>
        <taxon>Insecta</taxon>
        <taxon>Pterygota</taxon>
        <taxon>Neoptera</taxon>
        <taxon>Endopterygota</taxon>
        <taxon>Coleoptera</taxon>
        <taxon>Polyphaga</taxon>
        <taxon>Cucujiformia</taxon>
        <taxon>Curculionidae</taxon>
        <taxon>Scolytinae</taxon>
        <taxon>Dendroctonus</taxon>
    </lineage>
</organism>
<feature type="binding site" evidence="14">
    <location>
        <position position="429"/>
    </location>
    <ligand>
        <name>FAD</name>
        <dbReference type="ChEBI" id="CHEBI:57692"/>
    </ligand>
</feature>
<keyword evidence="7 16" id="KW-0809">Transit peptide</keyword>
<dbReference type="NCBIfam" id="TIGR01812">
    <property type="entry name" value="sdhA_frdA_Gneg"/>
    <property type="match status" value="1"/>
</dbReference>
<evidence type="ECO:0000256" key="1">
    <source>
        <dbReference type="ARBA" id="ARBA00004443"/>
    </source>
</evidence>
<dbReference type="InterPro" id="IPR014006">
    <property type="entry name" value="Succ_Dhase_FrdA_Gneg"/>
</dbReference>
<keyword evidence="11 16" id="KW-0472">Membrane</keyword>
<evidence type="ECO:0000256" key="2">
    <source>
        <dbReference type="ARBA" id="ARBA00008040"/>
    </source>
</evidence>
<dbReference type="GO" id="GO:0005743">
    <property type="term" value="C:mitochondrial inner membrane"/>
    <property type="evidence" value="ECO:0007669"/>
    <property type="project" value="UniProtKB-SubCell"/>
</dbReference>
<dbReference type="Gene3D" id="1.20.58.100">
    <property type="entry name" value="Fumarate reductase/succinate dehydrogenase flavoprotein-like, C-terminal domain"/>
    <property type="match status" value="1"/>
</dbReference>